<dbReference type="Proteomes" id="UP001610563">
    <property type="component" value="Unassembled WGS sequence"/>
</dbReference>
<accession>A0ABR4FTG1</accession>
<dbReference type="EMBL" id="JBFTWV010000115">
    <property type="protein sequence ID" value="KAL2786536.1"/>
    <property type="molecule type" value="Genomic_DNA"/>
</dbReference>
<protein>
    <submittedName>
        <fullName evidence="2">Uncharacterized protein</fullName>
    </submittedName>
</protein>
<evidence type="ECO:0000313" key="2">
    <source>
        <dbReference type="EMBL" id="KAL2786536.1"/>
    </source>
</evidence>
<feature type="region of interest" description="Disordered" evidence="1">
    <location>
        <begin position="173"/>
        <end position="193"/>
    </location>
</feature>
<sequence length="660" mass="72411">MSSTDHNLANPHTRHRHSHNRHHTVAAGPVPAYANRGVPTYSMVNQEPIGHSSSLPSPRYSPNVQPWKRQQPQSSLSFIPSTSPRSEQSEYTTSQSRRIADRGAACISPFRSVRKMKEPFQLRLPASPSIENGSSYTADARMTPRQPESRSLRAWRSDQNLISSSLETFGLLPSPPLSDSHTPQASPSSTYFSSNPGCGIESFPLTTGRCTPHALATDISAQHHSNESTNVHMAHSNLVRQYEMGDGQFTPSTTDSGCMSPPATCSDTDSVGTRNFSGSSAATHRSRSGTVSSEGSWVPSSLSYCETWLQGAPNDSAEEEPGKSTVLNRRKFQIVQQSPFLPDWKRAHNDAILAVKSKTKPKLVDISRQSSPAMSYSLPTPTHITPATPDQSLPEVSAFSPDTPPEMSDSGYATNNLAGPAKRRETDRMNAPTESGSVIPEDASETVICGVLTENNTRHKPQSKTGMPVEAVAFPKTQTSPCASSSKMEKEELEKWWDHEWTIDQLEHSVKDFPQNILRLTSPVVMFLRRNQERSLIRPFRQIFPDAPESLLDSLCAVLIAKNYLLSLPPSSRRAASTPPRAQSTKLDTVPEKASSILGMKFAQPPPSRIRDQVLGSRSGKLHQDLDRIIDDLLFSLHGPSDEALKSATLVLIQVLETRA</sequence>
<feature type="compositionally biased region" description="Polar residues" evidence="1">
    <location>
        <begin position="177"/>
        <end position="193"/>
    </location>
</feature>
<gene>
    <name evidence="2" type="ORF">BJX66DRAFT_342038</name>
</gene>
<feature type="region of interest" description="Disordered" evidence="1">
    <location>
        <begin position="571"/>
        <end position="590"/>
    </location>
</feature>
<name>A0ABR4FTG1_9EURO</name>
<feature type="compositionally biased region" description="Polar residues" evidence="1">
    <location>
        <begin position="51"/>
        <end position="97"/>
    </location>
</feature>
<keyword evidence="3" id="KW-1185">Reference proteome</keyword>
<feature type="region of interest" description="Disordered" evidence="1">
    <location>
        <begin position="276"/>
        <end position="297"/>
    </location>
</feature>
<feature type="region of interest" description="Disordered" evidence="1">
    <location>
        <begin position="383"/>
        <end position="438"/>
    </location>
</feature>
<feature type="compositionally biased region" description="Basic residues" evidence="1">
    <location>
        <begin position="12"/>
        <end position="24"/>
    </location>
</feature>
<comment type="caution">
    <text evidence="2">The sequence shown here is derived from an EMBL/GenBank/DDBJ whole genome shotgun (WGS) entry which is preliminary data.</text>
</comment>
<feature type="region of interest" description="Disordered" evidence="1">
    <location>
        <begin position="124"/>
        <end position="153"/>
    </location>
</feature>
<evidence type="ECO:0000256" key="1">
    <source>
        <dbReference type="SAM" id="MobiDB-lite"/>
    </source>
</evidence>
<feature type="region of interest" description="Disordered" evidence="1">
    <location>
        <begin position="1"/>
        <end position="103"/>
    </location>
</feature>
<feature type="compositionally biased region" description="Low complexity" evidence="1">
    <location>
        <begin position="571"/>
        <end position="582"/>
    </location>
</feature>
<reference evidence="2 3" key="1">
    <citation type="submission" date="2024-07" db="EMBL/GenBank/DDBJ databases">
        <title>Section-level genome sequencing and comparative genomics of Aspergillus sections Usti and Cavernicolus.</title>
        <authorList>
            <consortium name="Lawrence Berkeley National Laboratory"/>
            <person name="Nybo J.L."/>
            <person name="Vesth T.C."/>
            <person name="Theobald S."/>
            <person name="Frisvad J.C."/>
            <person name="Larsen T.O."/>
            <person name="Kjaerboelling I."/>
            <person name="Rothschild-Mancinelli K."/>
            <person name="Lyhne E.K."/>
            <person name="Kogle M.E."/>
            <person name="Barry K."/>
            <person name="Clum A."/>
            <person name="Na H."/>
            <person name="Ledsgaard L."/>
            <person name="Lin J."/>
            <person name="Lipzen A."/>
            <person name="Kuo A."/>
            <person name="Riley R."/>
            <person name="Mondo S."/>
            <person name="Labutti K."/>
            <person name="Haridas S."/>
            <person name="Pangalinan J."/>
            <person name="Salamov A.A."/>
            <person name="Simmons B.A."/>
            <person name="Magnuson J.K."/>
            <person name="Chen J."/>
            <person name="Drula E."/>
            <person name="Henrissat B."/>
            <person name="Wiebenga A."/>
            <person name="Lubbers R.J."/>
            <person name="Gomes A.C."/>
            <person name="Makela M.R."/>
            <person name="Stajich J."/>
            <person name="Grigoriev I.V."/>
            <person name="Mortensen U.H."/>
            <person name="De Vries R.P."/>
            <person name="Baker S.E."/>
            <person name="Andersen M.R."/>
        </authorList>
    </citation>
    <scope>NUCLEOTIDE SEQUENCE [LARGE SCALE GENOMIC DNA]</scope>
    <source>
        <strain evidence="2 3">CBS 209.92</strain>
    </source>
</reference>
<proteinExistence type="predicted"/>
<evidence type="ECO:0000313" key="3">
    <source>
        <dbReference type="Proteomes" id="UP001610563"/>
    </source>
</evidence>
<organism evidence="2 3">
    <name type="scientific">Aspergillus keveii</name>
    <dbReference type="NCBI Taxonomy" id="714993"/>
    <lineage>
        <taxon>Eukaryota</taxon>
        <taxon>Fungi</taxon>
        <taxon>Dikarya</taxon>
        <taxon>Ascomycota</taxon>
        <taxon>Pezizomycotina</taxon>
        <taxon>Eurotiomycetes</taxon>
        <taxon>Eurotiomycetidae</taxon>
        <taxon>Eurotiales</taxon>
        <taxon>Aspergillaceae</taxon>
        <taxon>Aspergillus</taxon>
        <taxon>Aspergillus subgen. Nidulantes</taxon>
    </lineage>
</organism>